<feature type="compositionally biased region" description="Polar residues" evidence="1">
    <location>
        <begin position="523"/>
        <end position="541"/>
    </location>
</feature>
<dbReference type="EMBL" id="LHPM01000012">
    <property type="protein sequence ID" value="OAL66678.1"/>
    <property type="molecule type" value="Genomic_DNA"/>
</dbReference>
<feature type="compositionally biased region" description="Basic and acidic residues" evidence="1">
    <location>
        <begin position="788"/>
        <end position="797"/>
    </location>
</feature>
<feature type="compositionally biased region" description="Acidic residues" evidence="1">
    <location>
        <begin position="814"/>
        <end position="823"/>
    </location>
</feature>
<feature type="region of interest" description="Disordered" evidence="1">
    <location>
        <begin position="1"/>
        <end position="20"/>
    </location>
</feature>
<feature type="compositionally biased region" description="Polar residues" evidence="1">
    <location>
        <begin position="875"/>
        <end position="884"/>
    </location>
</feature>
<accession>A0A178F3F7</accession>
<feature type="region of interest" description="Disordered" evidence="1">
    <location>
        <begin position="245"/>
        <end position="325"/>
    </location>
</feature>
<feature type="compositionally biased region" description="Polar residues" evidence="1">
    <location>
        <begin position="1284"/>
        <end position="1297"/>
    </location>
</feature>
<feature type="compositionally biased region" description="Polar residues" evidence="1">
    <location>
        <begin position="771"/>
        <end position="781"/>
    </location>
</feature>
<feature type="region of interest" description="Disordered" evidence="1">
    <location>
        <begin position="362"/>
        <end position="475"/>
    </location>
</feature>
<feature type="compositionally biased region" description="Basic and acidic residues" evidence="1">
    <location>
        <begin position="910"/>
        <end position="920"/>
    </location>
</feature>
<feature type="compositionally biased region" description="Polar residues" evidence="1">
    <location>
        <begin position="845"/>
        <end position="856"/>
    </location>
</feature>
<feature type="region of interest" description="Disordered" evidence="1">
    <location>
        <begin position="97"/>
        <end position="222"/>
    </location>
</feature>
<dbReference type="Proteomes" id="UP000243015">
    <property type="component" value="Unassembled WGS sequence"/>
</dbReference>
<comment type="caution">
    <text evidence="2">The sequence shown here is derived from an EMBL/GenBank/DDBJ whole genome shotgun (WGS) entry which is preliminary data.</text>
</comment>
<feature type="region of interest" description="Disordered" evidence="1">
    <location>
        <begin position="1275"/>
        <end position="1378"/>
    </location>
</feature>
<feature type="compositionally biased region" description="Polar residues" evidence="1">
    <location>
        <begin position="255"/>
        <end position="272"/>
    </location>
</feature>
<feature type="compositionally biased region" description="Low complexity" evidence="1">
    <location>
        <begin position="804"/>
        <end position="813"/>
    </location>
</feature>
<feature type="compositionally biased region" description="Basic and acidic residues" evidence="1">
    <location>
        <begin position="1313"/>
        <end position="1323"/>
    </location>
</feature>
<feature type="region of interest" description="Disordered" evidence="1">
    <location>
        <begin position="487"/>
        <end position="1146"/>
    </location>
</feature>
<feature type="compositionally biased region" description="Polar residues" evidence="1">
    <location>
        <begin position="900"/>
        <end position="909"/>
    </location>
</feature>
<feature type="compositionally biased region" description="Polar residues" evidence="1">
    <location>
        <begin position="1050"/>
        <end position="1063"/>
    </location>
</feature>
<dbReference type="VEuPathDB" id="FungiDB:TERG_04278"/>
<evidence type="ECO:0000313" key="3">
    <source>
        <dbReference type="Proteomes" id="UP000243015"/>
    </source>
</evidence>
<feature type="compositionally biased region" description="Acidic residues" evidence="1">
    <location>
        <begin position="1115"/>
        <end position="1127"/>
    </location>
</feature>
<feature type="compositionally biased region" description="Basic and acidic residues" evidence="1">
    <location>
        <begin position="422"/>
        <end position="434"/>
    </location>
</feature>
<gene>
    <name evidence="2" type="ORF">A7C99_2067</name>
</gene>
<protein>
    <submittedName>
        <fullName evidence="2">Uncharacterized protein</fullName>
    </submittedName>
</protein>
<feature type="compositionally biased region" description="Low complexity" evidence="1">
    <location>
        <begin position="98"/>
        <end position="117"/>
    </location>
</feature>
<evidence type="ECO:0000313" key="2">
    <source>
        <dbReference type="EMBL" id="OAL66678.1"/>
    </source>
</evidence>
<sequence length="1407" mass="152429">MGGMVVQAKNGRKAHKAGDSNLATQITAATANSPSIKRPSSSLWDREEACPAVFASLDEFSVLSSLAMFRRKRSVRHAPLNTNPSPSAQTAALQAFRASQNPNPSLSSSAAAAALRSHTPPPTPVRDVQTKRMLRRKRSASSISVPPGNTLPDGKNGGLRRVRSSGSMTARTFREQSPARGGSATSNLADMIPVPPLPRGYAASPPQRPRNADLPGVQGTASANGASSAAAIAGRRARSVSNLSLGPADLERGGSRNSINFSYPMNRPNSPRLSIASLDSPRRDGLGSPRLHQHQQQKVSTEQASVQSTDKPVTGKPPPLSESRPMLVDQATQVADDSFNPMPTSPPGTQQTDNKPVVNDIVAKPSPTVTGGTQTDSHDEIRHASPPPILGRRPSTVLELQEETEDDQPTKRHVIHQSLDFTKQRPMETIRLKEPPPVQHIKPRAKPQQQSQPQDASALPAPNIFHIRPSSISPNRLTRFSEHLEIPDSENNLHNPPPRSLSPAKPALKSTPSPSLGARPERSTYQPGQPGSETSEGTSLVSDDGSRAGSKKRHPKVSFEDETEVIGHGISPPTSPESLTSQSPRAHTPRSWSDSIIQSKFGDDDSNDFEQFFTPRPALPSFGSIRGRKPSRSQDVEDDSNPALEISSSSADHAIGGILSTAGGRDQSKHDANANLQLPPEVTSLESTGYSSLSDDTSSDEGPELQYLPAHLDSKKDDTPASKDTPSQANGTSQPRQIKAENHLKPTPAIFIQPATPGMEEVTHSKRPSSEIPNNEHTQGVYSYFSANDKKPLARKEEDDDSNSDSGNSVYSDAYEDLSDMEGDGFGSIDAIVDRSVPSMPEPQQPSVTHSQPQESGQRDEPNGTAEAYAVANATPETQSQPARQHQPEGTAEERESCRQALSTANSAKTAERPLFEEKMTSPPAAPSYPSPRIGSSGQFNHHSPALRPILESNGSSEKKSVKAKGKAPLAVRPQRTMSNASDSSSSFKRPKRFRSTGRYTLRRTMRTTSADHGMEVLSDGGLPPTKTIDHSLNHRPFSSNDSRPMMRTTLRQSPSTTTSRFSVLTGRGKSTKANGSSAKHQPFKSRYEDSSDEEGGAIKLRPVRGIPRRRNETEGDSTDLDDSSEDEATRHVLRRKKSNKGDSRAIQDPAVAAAVARLMAPRDIEQSAAISVIPGPEQLPEFNIKHRSGLLGRLHLPKNNKLRRESILRKPDITLEQPRLGLDQASIPSPGLPQEDYTITTTVNGRVLERSRSDWQPLSPKLQKRASKLIHRSAGDSWPLRSNGHTAFSLPSSPSTTERRRPTVLPMQEITNGKDSDTRPRTADSVAAQNTTQHTTTASVPNSPMSPARAERSLWASRFRPSRRGTDDNSTASAVSEVHLSSLRNEIPRHEKKSRFPKLKKVFGIS</sequence>
<feature type="compositionally biased region" description="Polar residues" evidence="1">
    <location>
        <begin position="684"/>
        <end position="696"/>
    </location>
</feature>
<name>A0A178F3F7_TRIRU</name>
<feature type="compositionally biased region" description="Low complexity" evidence="1">
    <location>
        <begin position="446"/>
        <end position="462"/>
    </location>
</feature>
<evidence type="ECO:0000256" key="1">
    <source>
        <dbReference type="SAM" id="MobiDB-lite"/>
    </source>
</evidence>
<organism evidence="2 3">
    <name type="scientific">Trichophyton rubrum</name>
    <name type="common">Athlete's foot fungus</name>
    <name type="synonym">Epidermophyton rubrum</name>
    <dbReference type="NCBI Taxonomy" id="5551"/>
    <lineage>
        <taxon>Eukaryota</taxon>
        <taxon>Fungi</taxon>
        <taxon>Dikarya</taxon>
        <taxon>Ascomycota</taxon>
        <taxon>Pezizomycotina</taxon>
        <taxon>Eurotiomycetes</taxon>
        <taxon>Eurotiomycetidae</taxon>
        <taxon>Onygenales</taxon>
        <taxon>Arthrodermataceae</taxon>
        <taxon>Trichophyton</taxon>
    </lineage>
</organism>
<proteinExistence type="predicted"/>
<feature type="compositionally biased region" description="Polar residues" evidence="1">
    <location>
        <begin position="294"/>
        <end position="311"/>
    </location>
</feature>
<feature type="compositionally biased region" description="Polar residues" evidence="1">
    <location>
        <begin position="576"/>
        <end position="598"/>
    </location>
</feature>
<feature type="compositionally biased region" description="Basic residues" evidence="1">
    <location>
        <begin position="989"/>
        <end position="1006"/>
    </location>
</feature>
<feature type="compositionally biased region" description="Polar residues" evidence="1">
    <location>
        <begin position="722"/>
        <end position="736"/>
    </location>
</feature>
<reference evidence="2 3" key="1">
    <citation type="submission" date="2016-05" db="EMBL/GenBank/DDBJ databases">
        <title>Genome sequencing of Trichophyton rubrum CMCC(F)T1i isolated from hair.</title>
        <authorList>
            <person name="Zhan P."/>
            <person name="Tao Y."/>
            <person name="Liu W."/>
        </authorList>
    </citation>
    <scope>NUCLEOTIDE SEQUENCE [LARGE SCALE GENOMIC DNA]</scope>
    <source>
        <strain evidence="3">CMCC(F)T1i</strain>
    </source>
</reference>
<feature type="compositionally biased region" description="Basic and acidic residues" evidence="1">
    <location>
        <begin position="712"/>
        <end position="721"/>
    </location>
</feature>
<feature type="compositionally biased region" description="Low complexity" evidence="1">
    <location>
        <begin position="1328"/>
        <end position="1339"/>
    </location>
</feature>